<reference evidence="2" key="1">
    <citation type="submission" date="2020-11" db="EMBL/GenBank/DDBJ databases">
        <title>Kefir isolates.</title>
        <authorList>
            <person name="Marcisauskas S."/>
            <person name="Kim Y."/>
            <person name="Blasche S."/>
        </authorList>
    </citation>
    <scope>NUCLEOTIDE SEQUENCE</scope>
    <source>
        <strain evidence="2">Olga-1</strain>
    </source>
</reference>
<name>A0A9P7BFY0_9ASCO</name>
<dbReference type="PANTHER" id="PTHR28268:SF1">
    <property type="entry name" value="MICOS SUBUNIT MIC26"/>
    <property type="match status" value="1"/>
</dbReference>
<dbReference type="AlphaFoldDB" id="A0A9P7BFY0"/>
<proteinExistence type="predicted"/>
<keyword evidence="1" id="KW-0496">Mitochondrion</keyword>
<gene>
    <name evidence="2" type="ORF">C6P40_001408</name>
</gene>
<protein>
    <recommendedName>
        <fullName evidence="1">MICOS complex subunit</fullName>
    </recommendedName>
</protein>
<dbReference type="GO" id="GO:0061617">
    <property type="term" value="C:MICOS complex"/>
    <property type="evidence" value="ECO:0007669"/>
    <property type="project" value="UniProtKB-UniRule"/>
</dbReference>
<dbReference type="Pfam" id="PF09769">
    <property type="entry name" value="ApoO"/>
    <property type="match status" value="1"/>
</dbReference>
<dbReference type="GO" id="GO:0042407">
    <property type="term" value="P:cristae formation"/>
    <property type="evidence" value="ECO:0007669"/>
    <property type="project" value="InterPro"/>
</dbReference>
<evidence type="ECO:0000256" key="1">
    <source>
        <dbReference type="RuleBase" id="RU363021"/>
    </source>
</evidence>
<evidence type="ECO:0000313" key="2">
    <source>
        <dbReference type="EMBL" id="KAG0688114.1"/>
    </source>
</evidence>
<comment type="subunit">
    <text evidence="1">Component of the mitochondrial contact site and cristae organizing system (MICOS) complex.</text>
</comment>
<evidence type="ECO:0000313" key="3">
    <source>
        <dbReference type="Proteomes" id="UP000697127"/>
    </source>
</evidence>
<comment type="subcellular location">
    <subcellularLocation>
        <location evidence="1">Mitochondrion inner membrane</location>
    </subcellularLocation>
</comment>
<comment type="function">
    <text evidence="1">Component of the MICOS complex, a large protein complex of the mitochondrial inner membrane that plays crucial roles in the maintenance of crista junctions, inner membrane architecture, and formation of contact sites to the outer membrane.</text>
</comment>
<dbReference type="GO" id="GO:0044284">
    <property type="term" value="C:mitochondrial crista junction"/>
    <property type="evidence" value="ECO:0007669"/>
    <property type="project" value="TreeGrafter"/>
</dbReference>
<dbReference type="InterPro" id="IPR019166">
    <property type="entry name" value="MIC26/MIC27"/>
</dbReference>
<organism evidence="2 3">
    <name type="scientific">Pichia californica</name>
    <dbReference type="NCBI Taxonomy" id="460514"/>
    <lineage>
        <taxon>Eukaryota</taxon>
        <taxon>Fungi</taxon>
        <taxon>Dikarya</taxon>
        <taxon>Ascomycota</taxon>
        <taxon>Saccharomycotina</taxon>
        <taxon>Pichiomycetes</taxon>
        <taxon>Pichiales</taxon>
        <taxon>Pichiaceae</taxon>
        <taxon>Pichia</taxon>
    </lineage>
</organism>
<dbReference type="PANTHER" id="PTHR28268">
    <property type="entry name" value="MICOS SUBUNIT MIC26"/>
    <property type="match status" value="1"/>
</dbReference>
<dbReference type="InterPro" id="IPR033181">
    <property type="entry name" value="Mic26_fungi"/>
</dbReference>
<dbReference type="EMBL" id="PUHW01000182">
    <property type="protein sequence ID" value="KAG0688114.1"/>
    <property type="molecule type" value="Genomic_DNA"/>
</dbReference>
<keyword evidence="3" id="KW-1185">Reference proteome</keyword>
<sequence length="227" mass="25030">MGRSFYTDEETAYSVPGLPTVAQTTDALPSASSAPSASASASNSSNTINKFGNYITTSSGLENFVSKIRKTTQEYYEIADEKFQYITGTGQAHFIMTIDRIYNFKGEDEQLLPNGCSVLTATLLGSIVSRNHSFPIRFFTPIIFGGIALNFALPQTYKNVSDGFKNIGIKLENKYFPEFTKTRQDTCASISEISKSVENLQKESFDNLVNAVSYARKTVCDTFGKKD</sequence>
<comment type="caution">
    <text evidence="2">The sequence shown here is derived from an EMBL/GenBank/DDBJ whole genome shotgun (WGS) entry which is preliminary data.</text>
</comment>
<accession>A0A9P7BFY0</accession>
<dbReference type="Proteomes" id="UP000697127">
    <property type="component" value="Unassembled WGS sequence"/>
</dbReference>
<keyword evidence="1" id="KW-0999">Mitochondrion inner membrane</keyword>
<keyword evidence="1" id="KW-0472">Membrane</keyword>